<feature type="transmembrane region" description="Helical" evidence="17">
    <location>
        <begin position="104"/>
        <end position="137"/>
    </location>
</feature>
<feature type="transmembrane region" description="Helical" evidence="17">
    <location>
        <begin position="683"/>
        <end position="706"/>
    </location>
</feature>
<gene>
    <name evidence="20" type="ORF">ACFQ03_03540</name>
</gene>
<dbReference type="PANTHER" id="PTHR48085:SF5">
    <property type="entry name" value="CADMIUM_ZINC-TRANSPORTING ATPASE HMA4-RELATED"/>
    <property type="match status" value="1"/>
</dbReference>
<dbReference type="InterPro" id="IPR027256">
    <property type="entry name" value="P-typ_ATPase_IB"/>
</dbReference>
<dbReference type="InterPro" id="IPR051014">
    <property type="entry name" value="Cation_Transport_ATPase_IB"/>
</dbReference>
<dbReference type="InterPro" id="IPR023299">
    <property type="entry name" value="ATPase_P-typ_cyto_dom_N"/>
</dbReference>
<dbReference type="NCBIfam" id="TIGR01511">
    <property type="entry name" value="ATPase-IB1_Cu"/>
    <property type="match status" value="1"/>
</dbReference>
<feature type="transmembrane region" description="Helical" evidence="17">
    <location>
        <begin position="353"/>
        <end position="378"/>
    </location>
</feature>
<evidence type="ECO:0000256" key="12">
    <source>
        <dbReference type="ARBA" id="ARBA00022989"/>
    </source>
</evidence>
<evidence type="ECO:0000256" key="5">
    <source>
        <dbReference type="ARBA" id="ARBA00022539"/>
    </source>
</evidence>
<feature type="region of interest" description="Disordered" evidence="18">
    <location>
        <begin position="66"/>
        <end position="87"/>
    </location>
</feature>
<dbReference type="PANTHER" id="PTHR48085">
    <property type="entry name" value="CADMIUM/ZINC-TRANSPORTING ATPASE HMA2-RELATED"/>
    <property type="match status" value="1"/>
</dbReference>
<dbReference type="PROSITE" id="PS01047">
    <property type="entry name" value="HMA_1"/>
    <property type="match status" value="1"/>
</dbReference>
<dbReference type="Gene3D" id="3.40.1110.10">
    <property type="entry name" value="Calcium-transporting ATPase, cytoplasmic domain N"/>
    <property type="match status" value="1"/>
</dbReference>
<evidence type="ECO:0000256" key="7">
    <source>
        <dbReference type="ARBA" id="ARBA00022692"/>
    </source>
</evidence>
<reference evidence="21" key="1">
    <citation type="journal article" date="2019" name="Int. J. Syst. Evol. Microbiol.">
        <title>The Global Catalogue of Microorganisms (GCM) 10K type strain sequencing project: providing services to taxonomists for standard genome sequencing and annotation.</title>
        <authorList>
            <consortium name="The Broad Institute Genomics Platform"/>
            <consortium name="The Broad Institute Genome Sequencing Center for Infectious Disease"/>
            <person name="Wu L."/>
            <person name="Ma J."/>
        </authorList>
    </citation>
    <scope>NUCLEOTIDE SEQUENCE [LARGE SCALE GENOMIC DNA]</scope>
    <source>
        <strain evidence="21">CCUG 57263</strain>
    </source>
</reference>
<dbReference type="Pfam" id="PF00702">
    <property type="entry name" value="Hydrolase"/>
    <property type="match status" value="1"/>
</dbReference>
<protein>
    <recommendedName>
        <fullName evidence="15">Cd(2+)-exporting ATPase</fullName>
        <ecNumber evidence="15">7.2.2.21</ecNumber>
    </recommendedName>
</protein>
<dbReference type="Gene3D" id="3.40.50.1000">
    <property type="entry name" value="HAD superfamily/HAD-like"/>
    <property type="match status" value="1"/>
</dbReference>
<evidence type="ECO:0000256" key="13">
    <source>
        <dbReference type="ARBA" id="ARBA00023065"/>
    </source>
</evidence>
<keyword evidence="4 17" id="KW-1003">Cell membrane</keyword>
<keyword evidence="12 17" id="KW-1133">Transmembrane helix</keyword>
<keyword evidence="14 17" id="KW-0472">Membrane</keyword>
<dbReference type="InterPro" id="IPR008250">
    <property type="entry name" value="ATPase_P-typ_transduc_dom_A_sf"/>
</dbReference>
<evidence type="ECO:0000256" key="4">
    <source>
        <dbReference type="ARBA" id="ARBA00022475"/>
    </source>
</evidence>
<dbReference type="Gene3D" id="2.70.150.10">
    <property type="entry name" value="Calcium-transporting ATPase, cytoplasmic transduction domain A"/>
    <property type="match status" value="1"/>
</dbReference>
<dbReference type="SUPFAM" id="SSF55008">
    <property type="entry name" value="HMA, heavy metal-associated domain"/>
    <property type="match status" value="1"/>
</dbReference>
<evidence type="ECO:0000256" key="17">
    <source>
        <dbReference type="RuleBase" id="RU362081"/>
    </source>
</evidence>
<dbReference type="EC" id="7.2.2.21" evidence="15"/>
<keyword evidence="9 17" id="KW-0547">Nucleotide-binding</keyword>
<evidence type="ECO:0000256" key="14">
    <source>
        <dbReference type="ARBA" id="ARBA00023136"/>
    </source>
</evidence>
<dbReference type="NCBIfam" id="TIGR01494">
    <property type="entry name" value="ATPase_P-type"/>
    <property type="match status" value="1"/>
</dbReference>
<dbReference type="PROSITE" id="PS00154">
    <property type="entry name" value="ATPASE_E1_E2"/>
    <property type="match status" value="1"/>
</dbReference>
<evidence type="ECO:0000256" key="2">
    <source>
        <dbReference type="ARBA" id="ARBA00006024"/>
    </source>
</evidence>
<evidence type="ECO:0000256" key="6">
    <source>
        <dbReference type="ARBA" id="ARBA00022553"/>
    </source>
</evidence>
<dbReference type="InterPro" id="IPR036412">
    <property type="entry name" value="HAD-like_sf"/>
</dbReference>
<dbReference type="InterPro" id="IPR044492">
    <property type="entry name" value="P_typ_ATPase_HD_dom"/>
</dbReference>
<evidence type="ECO:0000313" key="21">
    <source>
        <dbReference type="Proteomes" id="UP001597120"/>
    </source>
</evidence>
<dbReference type="CDD" id="cd00371">
    <property type="entry name" value="HMA"/>
    <property type="match status" value="1"/>
</dbReference>
<evidence type="ECO:0000256" key="18">
    <source>
        <dbReference type="SAM" id="MobiDB-lite"/>
    </source>
</evidence>
<dbReference type="SUPFAM" id="SSF56784">
    <property type="entry name" value="HAD-like"/>
    <property type="match status" value="1"/>
</dbReference>
<name>A0ABW3D687_9BACL</name>
<dbReference type="SFLD" id="SFLDG00002">
    <property type="entry name" value="C1.7:_P-type_atpase_like"/>
    <property type="match status" value="1"/>
</dbReference>
<comment type="similarity">
    <text evidence="2 17">Belongs to the cation transport ATPase (P-type) (TC 3.A.3) family. Type IB subfamily.</text>
</comment>
<dbReference type="InterPro" id="IPR036163">
    <property type="entry name" value="HMA_dom_sf"/>
</dbReference>
<dbReference type="InterPro" id="IPR001757">
    <property type="entry name" value="P_typ_ATPase"/>
</dbReference>
<comment type="subcellular location">
    <subcellularLocation>
        <location evidence="1">Cell membrane</location>
        <topology evidence="1">Multi-pass membrane protein</topology>
    </subcellularLocation>
</comment>
<dbReference type="NCBIfam" id="TIGR01512">
    <property type="entry name" value="ATPase-IB2_Cd"/>
    <property type="match status" value="1"/>
</dbReference>
<keyword evidence="10 17" id="KW-0067">ATP-binding</keyword>
<dbReference type="SFLD" id="SFLDF00027">
    <property type="entry name" value="p-type_atpase"/>
    <property type="match status" value="1"/>
</dbReference>
<proteinExistence type="inferred from homology"/>
<keyword evidence="13" id="KW-0406">Ion transport</keyword>
<dbReference type="SFLD" id="SFLDS00003">
    <property type="entry name" value="Haloacid_Dehalogenase"/>
    <property type="match status" value="1"/>
</dbReference>
<dbReference type="EMBL" id="JBHTIU010000010">
    <property type="protein sequence ID" value="MFD0868209.1"/>
    <property type="molecule type" value="Genomic_DNA"/>
</dbReference>
<evidence type="ECO:0000256" key="1">
    <source>
        <dbReference type="ARBA" id="ARBA00004651"/>
    </source>
</evidence>
<evidence type="ECO:0000256" key="15">
    <source>
        <dbReference type="ARBA" id="ARBA00039103"/>
    </source>
</evidence>
<evidence type="ECO:0000256" key="16">
    <source>
        <dbReference type="ARBA" id="ARBA00049338"/>
    </source>
</evidence>
<keyword evidence="6" id="KW-0597">Phosphoprotein</keyword>
<evidence type="ECO:0000256" key="9">
    <source>
        <dbReference type="ARBA" id="ARBA00022741"/>
    </source>
</evidence>
<keyword evidence="8 17" id="KW-0479">Metal-binding</keyword>
<dbReference type="InterPro" id="IPR018303">
    <property type="entry name" value="ATPase_P-typ_P_site"/>
</dbReference>
<keyword evidence="7 17" id="KW-0812">Transmembrane</keyword>
<dbReference type="InterPro" id="IPR059000">
    <property type="entry name" value="ATPase_P-type_domA"/>
</dbReference>
<organism evidence="20 21">
    <name type="scientific">Paenibacillus residui</name>
    <dbReference type="NCBI Taxonomy" id="629724"/>
    <lineage>
        <taxon>Bacteria</taxon>
        <taxon>Bacillati</taxon>
        <taxon>Bacillota</taxon>
        <taxon>Bacilli</taxon>
        <taxon>Bacillales</taxon>
        <taxon>Paenibacillaceae</taxon>
        <taxon>Paenibacillus</taxon>
    </lineage>
</organism>
<dbReference type="NCBIfam" id="TIGR01525">
    <property type="entry name" value="ATPase-IB_hvy"/>
    <property type="match status" value="1"/>
</dbReference>
<dbReference type="SUPFAM" id="SSF81653">
    <property type="entry name" value="Calcium ATPase, transduction domain A"/>
    <property type="match status" value="1"/>
</dbReference>
<dbReference type="InterPro" id="IPR023298">
    <property type="entry name" value="ATPase_P-typ_TM_dom_sf"/>
</dbReference>
<keyword evidence="21" id="KW-1185">Reference proteome</keyword>
<dbReference type="Proteomes" id="UP001597120">
    <property type="component" value="Unassembled WGS sequence"/>
</dbReference>
<accession>A0ABW3D687</accession>
<evidence type="ECO:0000256" key="8">
    <source>
        <dbReference type="ARBA" id="ARBA00022723"/>
    </source>
</evidence>
<dbReference type="RefSeq" id="WP_379286096.1">
    <property type="nucleotide sequence ID" value="NZ_JBHTIU010000010.1"/>
</dbReference>
<evidence type="ECO:0000256" key="3">
    <source>
        <dbReference type="ARBA" id="ARBA00022448"/>
    </source>
</evidence>
<keyword evidence="5" id="KW-0104">Cadmium</keyword>
<comment type="catalytic activity">
    <reaction evidence="16">
        <text>Cd(2+)(in) + ATP + H2O = Cd(2+)(out) + ADP + phosphate + H(+)</text>
        <dbReference type="Rhea" id="RHEA:12132"/>
        <dbReference type="ChEBI" id="CHEBI:15377"/>
        <dbReference type="ChEBI" id="CHEBI:15378"/>
        <dbReference type="ChEBI" id="CHEBI:30616"/>
        <dbReference type="ChEBI" id="CHEBI:43474"/>
        <dbReference type="ChEBI" id="CHEBI:48775"/>
        <dbReference type="ChEBI" id="CHEBI:456216"/>
        <dbReference type="EC" id="7.2.2.21"/>
    </reaction>
</comment>
<evidence type="ECO:0000313" key="20">
    <source>
        <dbReference type="EMBL" id="MFD0868209.1"/>
    </source>
</evidence>
<feature type="transmembrane region" description="Helical" evidence="17">
    <location>
        <begin position="657"/>
        <end position="677"/>
    </location>
</feature>
<dbReference type="Pfam" id="PF00122">
    <property type="entry name" value="E1-E2_ATPase"/>
    <property type="match status" value="1"/>
</dbReference>
<dbReference type="InterPro" id="IPR023214">
    <property type="entry name" value="HAD_sf"/>
</dbReference>
<keyword evidence="11" id="KW-1278">Translocase</keyword>
<keyword evidence="3" id="KW-0813">Transport</keyword>
<dbReference type="PRINTS" id="PR00119">
    <property type="entry name" value="CATATPASE"/>
</dbReference>
<dbReference type="SUPFAM" id="SSF81665">
    <property type="entry name" value="Calcium ATPase, transmembrane domain M"/>
    <property type="match status" value="1"/>
</dbReference>
<dbReference type="PRINTS" id="PR00941">
    <property type="entry name" value="CDATPASE"/>
</dbReference>
<feature type="transmembrane region" description="Helical" evidence="17">
    <location>
        <begin position="326"/>
        <end position="347"/>
    </location>
</feature>
<dbReference type="InterPro" id="IPR017969">
    <property type="entry name" value="Heavy-metal-associated_CS"/>
</dbReference>
<feature type="domain" description="P-type ATPase A" evidence="19">
    <location>
        <begin position="207"/>
        <end position="306"/>
    </location>
</feature>
<comment type="caution">
    <text evidence="20">The sequence shown here is derived from an EMBL/GenBank/DDBJ whole genome shotgun (WGS) entry which is preliminary data.</text>
</comment>
<dbReference type="Gene3D" id="3.30.70.100">
    <property type="match status" value="1"/>
</dbReference>
<evidence type="ECO:0000259" key="19">
    <source>
        <dbReference type="Pfam" id="PF00122"/>
    </source>
</evidence>
<dbReference type="InterPro" id="IPR006121">
    <property type="entry name" value="HMA_dom"/>
</dbReference>
<sequence length="714" mass="76870">MKTYKVGGLSCAHCTSKLEARIQKLEHGETAALSYSSGRLLVDEQIPYGQIQKILKEEGAYIEHEDDEEKSLHRSGDSTGAHSAHEHTDSSSVRVSWWNSKTELVLSAVLYVLALVLESYLPLYLIIALFIVSALLSGRTTFIKGAKRLFRLEFTIDTLMTIALVGAAAIGEWKEAALVAILFGLNEHLEGLGMEKARRSMDALLKTAPREAILIKGTAEQVVPVTSLQAGDLVLVRPGDQIPSDGVIVEGVSSVNEAAITGESLPVDKGPDQAVFGGSLNNEGVLKIRIEKRYEDSSLAQILHLVREAQETKTPTELFINRFAKYYTPLILVVSALVILIPPLFFGGNWVDWLYQGLAVLIVGCPCALILSSPVAILSGITRNARHGILIKGGAHLEQLGKIDTIAFDKTGTLTTGRPYVEQMIAYDQERFLKAAAAMEKSSSHPLALAILREAERNGILPADAEQSETIPGQGITAIVEGERYWIGNEKSLAHLSLQASVQEDIEKLKADGHTIVIVSDEARVLGMFGISDEIRPESSAVISALHRLGIRRTVMLTGDHPKSAAKVARVTGISDTYSGLMPGEKVDLVRKLSAEGAVAMVGDGINDAPALATARLGIAMGKGTASAIETADVVLMQNHLGKLPEAISLARRVNRIIRWNIGLSLGLKLIALILAVPGLLTLWIAILSDMGATILVTLISLSILIESKKVTHP</sequence>
<evidence type="ECO:0000256" key="10">
    <source>
        <dbReference type="ARBA" id="ARBA00022840"/>
    </source>
</evidence>
<evidence type="ECO:0000256" key="11">
    <source>
        <dbReference type="ARBA" id="ARBA00022967"/>
    </source>
</evidence>